<name>A0A9W8LTS8_9FUNG</name>
<keyword evidence="4" id="KW-0238">DNA-binding</keyword>
<dbReference type="SMART" id="SM00338">
    <property type="entry name" value="BRLZ"/>
    <property type="match status" value="1"/>
</dbReference>
<dbReference type="PANTHER" id="PTHR47416:SF8">
    <property type="entry name" value="BASIC-LEUCINE ZIPPER TRANSCRIPTION FACTOR E-RELATED"/>
    <property type="match status" value="1"/>
</dbReference>
<comment type="caution">
    <text evidence="9">The sequence shown here is derived from an EMBL/GenBank/DDBJ whole genome shotgun (WGS) entry which is preliminary data.</text>
</comment>
<keyword evidence="3" id="KW-0805">Transcription regulation</keyword>
<dbReference type="GO" id="GO:0003677">
    <property type="term" value="F:DNA binding"/>
    <property type="evidence" value="ECO:0007669"/>
    <property type="project" value="UniProtKB-KW"/>
</dbReference>
<comment type="subcellular location">
    <subcellularLocation>
        <location evidence="1">Nucleus</location>
    </subcellularLocation>
</comment>
<evidence type="ECO:0000256" key="6">
    <source>
        <dbReference type="ARBA" id="ARBA00023242"/>
    </source>
</evidence>
<evidence type="ECO:0000256" key="2">
    <source>
        <dbReference type="ARBA" id="ARBA00007163"/>
    </source>
</evidence>
<keyword evidence="5" id="KW-0804">Transcription</keyword>
<accession>A0A9W8LTS8</accession>
<feature type="compositionally biased region" description="Basic and acidic residues" evidence="7">
    <location>
        <begin position="689"/>
        <end position="706"/>
    </location>
</feature>
<feature type="compositionally biased region" description="Basic and acidic residues" evidence="7">
    <location>
        <begin position="1"/>
        <end position="12"/>
    </location>
</feature>
<feature type="region of interest" description="Disordered" evidence="7">
    <location>
        <begin position="469"/>
        <end position="595"/>
    </location>
</feature>
<proteinExistence type="inferred from homology"/>
<feature type="compositionally biased region" description="Polar residues" evidence="7">
    <location>
        <begin position="327"/>
        <end position="344"/>
    </location>
</feature>
<feature type="region of interest" description="Disordered" evidence="7">
    <location>
        <begin position="236"/>
        <end position="415"/>
    </location>
</feature>
<dbReference type="Gene3D" id="1.20.5.170">
    <property type="match status" value="1"/>
</dbReference>
<dbReference type="AlphaFoldDB" id="A0A9W8LTS8"/>
<feature type="compositionally biased region" description="Low complexity" evidence="7">
    <location>
        <begin position="482"/>
        <end position="491"/>
    </location>
</feature>
<comment type="similarity">
    <text evidence="2">Belongs to the bZIP family.</text>
</comment>
<dbReference type="InterPro" id="IPR046347">
    <property type="entry name" value="bZIP_sf"/>
</dbReference>
<feature type="compositionally biased region" description="Low complexity" evidence="7">
    <location>
        <begin position="13"/>
        <end position="25"/>
    </location>
</feature>
<feature type="region of interest" description="Disordered" evidence="7">
    <location>
        <begin position="672"/>
        <end position="706"/>
    </location>
</feature>
<feature type="region of interest" description="Disordered" evidence="7">
    <location>
        <begin position="1"/>
        <end position="37"/>
    </location>
</feature>
<feature type="domain" description="BZIP" evidence="8">
    <location>
        <begin position="412"/>
        <end position="475"/>
    </location>
</feature>
<organism evidence="9 10">
    <name type="scientific">Coemansia guatemalensis</name>
    <dbReference type="NCBI Taxonomy" id="2761395"/>
    <lineage>
        <taxon>Eukaryota</taxon>
        <taxon>Fungi</taxon>
        <taxon>Fungi incertae sedis</taxon>
        <taxon>Zoopagomycota</taxon>
        <taxon>Kickxellomycotina</taxon>
        <taxon>Kickxellomycetes</taxon>
        <taxon>Kickxellales</taxon>
        <taxon>Kickxellaceae</taxon>
        <taxon>Coemansia</taxon>
    </lineage>
</organism>
<dbReference type="PANTHER" id="PTHR47416">
    <property type="entry name" value="BASIC-LEUCINE ZIPPER TRANSCRIPTION FACTOR F-RELATED"/>
    <property type="match status" value="1"/>
</dbReference>
<feature type="compositionally biased region" description="Polar residues" evidence="7">
    <location>
        <begin position="270"/>
        <end position="293"/>
    </location>
</feature>
<feature type="region of interest" description="Disordered" evidence="7">
    <location>
        <begin position="730"/>
        <end position="797"/>
    </location>
</feature>
<keyword evidence="10" id="KW-1185">Reference proteome</keyword>
<feature type="compositionally biased region" description="Low complexity" evidence="7">
    <location>
        <begin position="295"/>
        <end position="313"/>
    </location>
</feature>
<dbReference type="EMBL" id="JANBUO010000328">
    <property type="protein sequence ID" value="KAJ2805073.1"/>
    <property type="molecule type" value="Genomic_DNA"/>
</dbReference>
<dbReference type="Pfam" id="PF00170">
    <property type="entry name" value="bZIP_1"/>
    <property type="match status" value="1"/>
</dbReference>
<sequence>MAVTRKQKEQKEQQQSVHVSAAKKAGGVGADDDSETYIVRNEQRFDTDGMILGIKATQEEQFEAALGPFSAGLAGAYVLGHGSPGMGGLSPAWSASTASNNGDAGLMGSGTHGAMFPALAAAQLGGDMEDAATADAALDGWLQQFVNTDALGSAANDTSWSPSMPTSDTSPAVASAMETLSPEMLATILTSGSACPAVTAMLPDAASQLSMLAALPFPHVATPTDIAPQKTLSVAPVTPEPMADSPPPRKVRRQQQSPRRPKAASPHVSLVSSQGGENATSLPADRSPSSNRAEATASSASAKRGGGSSASPAVSQTLAPRRPLAPRQTQIDKTAQPPQKQQQCGAGSTKGASGTTTPPGLSVLAKIAQKQAPIAVRSPQCSAAEARRPSPQTPAASPPPSTKQTNTADSVAQKRQERLIKNRAAALLSRKRKRDYMTRLESEVEELRESNSAMAKRLAEMERRLGALAAERDRLAQAGTVSSSTNSGSESQQTAPETESNSGTAEPNATSSESGTSASEPPSKANGSDKSASPADSMDVDGEHAATMSHTDSASEAEYESDSDCGEPRLRPRVASAADAPEAKQQAGGTGKQRTAGALLMAPRLLIAAAPLRRDAGFPLAERVRRSISAFAHPHDEARAPASAPTNTSLARPMTIQESAGLRAWISRGLSAEPRAPEKQSSALSVVRDQGHSQDHPSQQDHFKDRSRPDHAMLYCPTMKHVLFSSVAQQVSESSTPTESRQPAAARVLDSRPTPPPVASLPAADDVDDYTPADLATYASPDAGREPSTARPPPDAAGLSAAIRPKLSLYSPVVSGASAAVPNILPPWEEFARLEAPDHSATAAKQKYLRIDVEVVGSKWVTADKFANGLY</sequence>
<evidence type="ECO:0000313" key="9">
    <source>
        <dbReference type="EMBL" id="KAJ2805073.1"/>
    </source>
</evidence>
<feature type="compositionally biased region" description="Acidic residues" evidence="7">
    <location>
        <begin position="555"/>
        <end position="565"/>
    </location>
</feature>
<feature type="compositionally biased region" description="Polar residues" evidence="7">
    <location>
        <begin position="492"/>
        <end position="508"/>
    </location>
</feature>
<dbReference type="CDD" id="cd14686">
    <property type="entry name" value="bZIP"/>
    <property type="match status" value="1"/>
</dbReference>
<evidence type="ECO:0000256" key="7">
    <source>
        <dbReference type="SAM" id="MobiDB-lite"/>
    </source>
</evidence>
<feature type="compositionally biased region" description="Polar residues" evidence="7">
    <location>
        <begin position="730"/>
        <end position="741"/>
    </location>
</feature>
<evidence type="ECO:0000256" key="3">
    <source>
        <dbReference type="ARBA" id="ARBA00023015"/>
    </source>
</evidence>
<feature type="compositionally biased region" description="Low complexity" evidence="7">
    <location>
        <begin position="345"/>
        <end position="360"/>
    </location>
</feature>
<keyword evidence="6" id="KW-0539">Nucleus</keyword>
<dbReference type="InterPro" id="IPR004827">
    <property type="entry name" value="bZIP"/>
</dbReference>
<dbReference type="Proteomes" id="UP001140094">
    <property type="component" value="Unassembled WGS sequence"/>
</dbReference>
<evidence type="ECO:0000259" key="8">
    <source>
        <dbReference type="PROSITE" id="PS50217"/>
    </source>
</evidence>
<dbReference type="GO" id="GO:0005634">
    <property type="term" value="C:nucleus"/>
    <property type="evidence" value="ECO:0007669"/>
    <property type="project" value="UniProtKB-SubCell"/>
</dbReference>
<dbReference type="GO" id="GO:0003700">
    <property type="term" value="F:DNA-binding transcription factor activity"/>
    <property type="evidence" value="ECO:0007669"/>
    <property type="project" value="InterPro"/>
</dbReference>
<dbReference type="SUPFAM" id="SSF57959">
    <property type="entry name" value="Leucine zipper domain"/>
    <property type="match status" value="1"/>
</dbReference>
<protein>
    <recommendedName>
        <fullName evidence="8">BZIP domain-containing protein</fullName>
    </recommendedName>
</protein>
<evidence type="ECO:0000256" key="5">
    <source>
        <dbReference type="ARBA" id="ARBA00023163"/>
    </source>
</evidence>
<evidence type="ECO:0000256" key="1">
    <source>
        <dbReference type="ARBA" id="ARBA00004123"/>
    </source>
</evidence>
<gene>
    <name evidence="9" type="ORF">H4R20_002238</name>
</gene>
<dbReference type="OrthoDB" id="5587678at2759"/>
<evidence type="ECO:0000313" key="10">
    <source>
        <dbReference type="Proteomes" id="UP001140094"/>
    </source>
</evidence>
<evidence type="ECO:0000256" key="4">
    <source>
        <dbReference type="ARBA" id="ARBA00023125"/>
    </source>
</evidence>
<reference evidence="9" key="1">
    <citation type="submission" date="2022-07" db="EMBL/GenBank/DDBJ databases">
        <title>Phylogenomic reconstructions and comparative analyses of Kickxellomycotina fungi.</title>
        <authorList>
            <person name="Reynolds N.K."/>
            <person name="Stajich J.E."/>
            <person name="Barry K."/>
            <person name="Grigoriev I.V."/>
            <person name="Crous P."/>
            <person name="Smith M.E."/>
        </authorList>
    </citation>
    <scope>NUCLEOTIDE SEQUENCE</scope>
    <source>
        <strain evidence="9">NRRL 1565</strain>
    </source>
</reference>
<dbReference type="PROSITE" id="PS50217">
    <property type="entry name" value="BZIP"/>
    <property type="match status" value="1"/>
</dbReference>
<feature type="compositionally biased region" description="Low complexity" evidence="7">
    <location>
        <begin position="509"/>
        <end position="523"/>
    </location>
</feature>